<protein>
    <submittedName>
        <fullName evidence="5">Sorbitol dehydrogenase</fullName>
        <ecNumber evidence="5">1.1.1.14</ecNumber>
    </submittedName>
</protein>
<dbReference type="GO" id="GO:0046872">
    <property type="term" value="F:metal ion binding"/>
    <property type="evidence" value="ECO:0007669"/>
    <property type="project" value="UniProtKB-KW"/>
</dbReference>
<dbReference type="Gene3D" id="3.40.50.720">
    <property type="entry name" value="NAD(P)-binding Rossmann-like Domain"/>
    <property type="match status" value="1"/>
</dbReference>
<dbReference type="InterPro" id="IPR011032">
    <property type="entry name" value="GroES-like_sf"/>
</dbReference>
<dbReference type="PANTHER" id="PTHR43401:SF2">
    <property type="entry name" value="L-THREONINE 3-DEHYDROGENASE"/>
    <property type="match status" value="1"/>
</dbReference>
<dbReference type="KEGG" id="vrm:44547418_00080"/>
<name>A0A239Y612_9FIRM</name>
<accession>A0A239Y612</accession>
<evidence type="ECO:0000256" key="1">
    <source>
        <dbReference type="ARBA" id="ARBA00022723"/>
    </source>
</evidence>
<evidence type="ECO:0000259" key="4">
    <source>
        <dbReference type="SMART" id="SM00829"/>
    </source>
</evidence>
<gene>
    <name evidence="5" type="primary">gutB</name>
    <name evidence="5" type="ORF">SAMEA44547418_00080</name>
</gene>
<dbReference type="GO" id="GO:0003939">
    <property type="term" value="F:L-iditol 2-dehydrogenase (NAD+) activity"/>
    <property type="evidence" value="ECO:0007669"/>
    <property type="project" value="UniProtKB-EC"/>
</dbReference>
<dbReference type="Gene3D" id="3.90.180.10">
    <property type="entry name" value="Medium-chain alcohol dehydrogenases, catalytic domain"/>
    <property type="match status" value="1"/>
</dbReference>
<dbReference type="Pfam" id="PF08240">
    <property type="entry name" value="ADH_N"/>
    <property type="match status" value="1"/>
</dbReference>
<evidence type="ECO:0000313" key="5">
    <source>
        <dbReference type="EMBL" id="SNV54495.1"/>
    </source>
</evidence>
<proteinExistence type="predicted"/>
<dbReference type="InterPro" id="IPR013149">
    <property type="entry name" value="ADH-like_C"/>
</dbReference>
<dbReference type="CDD" id="cd08236">
    <property type="entry name" value="sugar_DH"/>
    <property type="match status" value="1"/>
</dbReference>
<dbReference type="Pfam" id="PF00107">
    <property type="entry name" value="ADH_zinc_N"/>
    <property type="match status" value="1"/>
</dbReference>
<dbReference type="RefSeq" id="WP_095064740.1">
    <property type="nucleotide sequence ID" value="NZ_LT906470.1"/>
</dbReference>
<dbReference type="SUPFAM" id="SSF51735">
    <property type="entry name" value="NAD(P)-binding Rossmann-fold domains"/>
    <property type="match status" value="1"/>
</dbReference>
<keyword evidence="1" id="KW-0479">Metal-binding</keyword>
<dbReference type="EC" id="1.1.1.14" evidence="5"/>
<sequence length="342" mass="37957">MKALVLHGIGDLRYDDVELSKRLDDEVTVHIQAAGICGSDVPRVFEKGTYTFPTIPGHEFSGIITDANDKLLVGKKVAVFPLIPCGKCQSCSIGKYELCNHYDYYGSRRDGGFAEYLQVKLDNIVVVPDDMDLRHAAMAEPCAVALHAIRQAGLKGFERVAIWGIGPIGLLVAMWLKRFGVKQIILVARDQKKLDFAQSLGFTDLINSNTKNVVNAIQEITDNEGVHVCIEGTGASQPLAEALQSIAREGTLLTMGNPAGKIELAQADYWCILRKQLKLIGTWNSSHNLVQDDWKDAIYAMYTKAIDVEPLISHEYKLQNYVEAFESIKDKQIHTCKVMFVN</sequence>
<keyword evidence="2" id="KW-0862">Zinc</keyword>
<dbReference type="InterPro" id="IPR050129">
    <property type="entry name" value="Zn_alcohol_dh"/>
</dbReference>
<evidence type="ECO:0000256" key="3">
    <source>
        <dbReference type="ARBA" id="ARBA00023002"/>
    </source>
</evidence>
<dbReference type="PANTHER" id="PTHR43401">
    <property type="entry name" value="L-THREONINE 3-DEHYDROGENASE"/>
    <property type="match status" value="1"/>
</dbReference>
<dbReference type="Proteomes" id="UP000214973">
    <property type="component" value="Chromosome 1"/>
</dbReference>
<dbReference type="SUPFAM" id="SSF50129">
    <property type="entry name" value="GroES-like"/>
    <property type="match status" value="1"/>
</dbReference>
<dbReference type="InterPro" id="IPR013154">
    <property type="entry name" value="ADH-like_N"/>
</dbReference>
<keyword evidence="3 5" id="KW-0560">Oxidoreductase</keyword>
<dbReference type="AlphaFoldDB" id="A0A239Y612"/>
<dbReference type="InterPro" id="IPR020843">
    <property type="entry name" value="ER"/>
</dbReference>
<evidence type="ECO:0000256" key="2">
    <source>
        <dbReference type="ARBA" id="ARBA00022833"/>
    </source>
</evidence>
<dbReference type="InterPro" id="IPR036291">
    <property type="entry name" value="NAD(P)-bd_dom_sf"/>
</dbReference>
<evidence type="ECO:0000313" key="6">
    <source>
        <dbReference type="Proteomes" id="UP000214973"/>
    </source>
</evidence>
<dbReference type="SMART" id="SM00829">
    <property type="entry name" value="PKS_ER"/>
    <property type="match status" value="1"/>
</dbReference>
<dbReference type="EMBL" id="LT906470">
    <property type="protein sequence ID" value="SNV54495.1"/>
    <property type="molecule type" value="Genomic_DNA"/>
</dbReference>
<organism evidence="5 6">
    <name type="scientific">Veillonella rodentium</name>
    <dbReference type="NCBI Taxonomy" id="248315"/>
    <lineage>
        <taxon>Bacteria</taxon>
        <taxon>Bacillati</taxon>
        <taxon>Bacillota</taxon>
        <taxon>Negativicutes</taxon>
        <taxon>Veillonellales</taxon>
        <taxon>Veillonellaceae</taxon>
        <taxon>Veillonella</taxon>
    </lineage>
</organism>
<reference evidence="5 6" key="1">
    <citation type="submission" date="2017-06" db="EMBL/GenBank/DDBJ databases">
        <authorList>
            <consortium name="Pathogen Informatics"/>
        </authorList>
    </citation>
    <scope>NUCLEOTIDE SEQUENCE [LARGE SCALE GENOMIC DNA]</scope>
    <source>
        <strain evidence="5 6">NCTC12018</strain>
    </source>
</reference>
<feature type="domain" description="Enoyl reductase (ER)" evidence="4">
    <location>
        <begin position="8"/>
        <end position="340"/>
    </location>
</feature>
<keyword evidence="6" id="KW-1185">Reference proteome</keyword>